<accession>A0A9I9CFN0</accession>
<dbReference type="InterPro" id="IPR029058">
    <property type="entry name" value="AB_hydrolase_fold"/>
</dbReference>
<evidence type="ECO:0000256" key="5">
    <source>
        <dbReference type="ARBA" id="ARBA00022801"/>
    </source>
</evidence>
<keyword evidence="5" id="KW-0378">Hydrolase</keyword>
<evidence type="ECO:0000256" key="1">
    <source>
        <dbReference type="ARBA" id="ARBA00004229"/>
    </source>
</evidence>
<dbReference type="GO" id="GO:0010214">
    <property type="term" value="P:seed coat development"/>
    <property type="evidence" value="ECO:0007669"/>
    <property type="project" value="EnsemblPlants"/>
</dbReference>
<sequence>FFQKKKNNPHSLSLFLSLHLAGDQNPLSFSSTMEAKLATPRGIPVKRTTMLRNGTKKTKWYWKLKLGIRFRAIKAALSSSLHNQRRRLTCSTAITTTTTPQLTPTNGLVSPLVIHQSKPSKKNDLRLAKPLASLLRMPLRAADFIDFGNHMTPTLSPRDNISAVWRDLHGASDWEGLLDPLHPFLRREIVKYGEFAQATYDAFDFDPLSEFCGSCRYNRHKLLNELGLAQNGYKVTKYIYALSPVDGPDWFESSKIGEVWSRDSNWMGYVAVSSDEESDRIGRRDILVAWRGTVTPTEWYIDLKTKLKKIDRSNKKVKVQRGFLTIYKSKDEDSKFNKTSASEQVMEELHRLIDFFKEKGDREISLTITGHSLGGALSLLTAYEAGVTFPADVHVSVVSFGAPRVGNLAFREKLNEMGVKTLRVVIRQDIVPKLPGLFVNSIVNKLGAVTGKLNWVYRHVGKELRMNMYMSPYLKKDSDMSGSHNLEIYLHLVDGFVAKKGKFRWNSRRDVALVNKGSDMLVEELRIPEFWYQLPHKGLIKNRFGRWVKPGRNPEDIPSPFSQPLQV</sequence>
<dbReference type="InterPro" id="IPR002921">
    <property type="entry name" value="Fungal_lipase-type"/>
</dbReference>
<organism evidence="10">
    <name type="scientific">Cucumis melo</name>
    <name type="common">Muskmelon</name>
    <dbReference type="NCBI Taxonomy" id="3656"/>
    <lineage>
        <taxon>Eukaryota</taxon>
        <taxon>Viridiplantae</taxon>
        <taxon>Streptophyta</taxon>
        <taxon>Embryophyta</taxon>
        <taxon>Tracheophyta</taxon>
        <taxon>Spermatophyta</taxon>
        <taxon>Magnoliopsida</taxon>
        <taxon>eudicotyledons</taxon>
        <taxon>Gunneridae</taxon>
        <taxon>Pentapetalae</taxon>
        <taxon>rosids</taxon>
        <taxon>fabids</taxon>
        <taxon>Cucurbitales</taxon>
        <taxon>Cucurbitaceae</taxon>
        <taxon>Benincaseae</taxon>
        <taxon>Cucumis</taxon>
    </lineage>
</organism>
<evidence type="ECO:0000256" key="8">
    <source>
        <dbReference type="ARBA" id="ARBA00023098"/>
    </source>
</evidence>
<evidence type="ECO:0000256" key="3">
    <source>
        <dbReference type="ARBA" id="ARBA00022528"/>
    </source>
</evidence>
<dbReference type="SUPFAM" id="SSF53474">
    <property type="entry name" value="alpha/beta-Hydrolases"/>
    <property type="match status" value="1"/>
</dbReference>
<feature type="domain" description="Fungal lipase-type" evidence="9">
    <location>
        <begin position="288"/>
        <end position="437"/>
    </location>
</feature>
<keyword evidence="4" id="KW-0934">Plastid</keyword>
<evidence type="ECO:0000256" key="7">
    <source>
        <dbReference type="ARBA" id="ARBA00022963"/>
    </source>
</evidence>
<dbReference type="EnsemblPlants" id="MELO3C002773.2.1">
    <property type="protein sequence ID" value="MELO3C002773.2.1"/>
    <property type="gene ID" value="MELO3C002773.2"/>
</dbReference>
<dbReference type="CDD" id="cd00519">
    <property type="entry name" value="Lipase_3"/>
    <property type="match status" value="1"/>
</dbReference>
<evidence type="ECO:0000256" key="6">
    <source>
        <dbReference type="ARBA" id="ARBA00022946"/>
    </source>
</evidence>
<comment type="similarity">
    <text evidence="2">Belongs to the AB hydrolase superfamily. Lipase family.</text>
</comment>
<evidence type="ECO:0000256" key="4">
    <source>
        <dbReference type="ARBA" id="ARBA00022640"/>
    </source>
</evidence>
<evidence type="ECO:0000313" key="10">
    <source>
        <dbReference type="EnsemblPlants" id="MELO3C002773.2.1"/>
    </source>
</evidence>
<dbReference type="AlphaFoldDB" id="A0A9I9CFN0"/>
<dbReference type="Pfam" id="PF01764">
    <property type="entry name" value="Lipase_3"/>
    <property type="match status" value="1"/>
</dbReference>
<keyword evidence="7" id="KW-0442">Lipid degradation</keyword>
<name>A0A9I9CFN0_CUCME</name>
<evidence type="ECO:0000259" key="9">
    <source>
        <dbReference type="Pfam" id="PF01764"/>
    </source>
</evidence>
<protein>
    <recommendedName>
        <fullName evidence="9">Fungal lipase-type domain-containing protein</fullName>
    </recommendedName>
</protein>
<evidence type="ECO:0000256" key="2">
    <source>
        <dbReference type="ARBA" id="ARBA00010701"/>
    </source>
</evidence>
<dbReference type="GO" id="GO:0009507">
    <property type="term" value="C:chloroplast"/>
    <property type="evidence" value="ECO:0007669"/>
    <property type="project" value="UniProtKB-SubCell"/>
</dbReference>
<dbReference type="PANTHER" id="PTHR31403">
    <property type="entry name" value="PHOSPHOLIPASE A1-IBETA2, CHLOROPLASTIC"/>
    <property type="match status" value="1"/>
</dbReference>
<keyword evidence="6" id="KW-0809">Transit peptide</keyword>
<dbReference type="FunFam" id="3.40.50.1820:FF:000065">
    <property type="entry name" value="Phospholipase A1-II 3"/>
    <property type="match status" value="1"/>
</dbReference>
<dbReference type="PANTHER" id="PTHR31403:SF13">
    <property type="entry name" value="ALPHA_BETA-HYDROLASES SUPERFAMILY PROTEIN"/>
    <property type="match status" value="1"/>
</dbReference>
<comment type="subcellular location">
    <subcellularLocation>
        <location evidence="1">Plastid</location>
        <location evidence="1">Chloroplast</location>
    </subcellularLocation>
</comment>
<dbReference type="GO" id="GO:0005739">
    <property type="term" value="C:mitochondrion"/>
    <property type="evidence" value="ECO:0007669"/>
    <property type="project" value="EnsemblPlants"/>
</dbReference>
<proteinExistence type="inferred from homology"/>
<keyword evidence="3" id="KW-0150">Chloroplast</keyword>
<dbReference type="GO" id="GO:0047714">
    <property type="term" value="F:galactolipase activity"/>
    <property type="evidence" value="ECO:0007669"/>
    <property type="project" value="UniProtKB-ARBA"/>
</dbReference>
<dbReference type="GO" id="GO:0016042">
    <property type="term" value="P:lipid catabolic process"/>
    <property type="evidence" value="ECO:0007669"/>
    <property type="project" value="UniProtKB-KW"/>
</dbReference>
<dbReference type="Gene3D" id="3.40.50.1820">
    <property type="entry name" value="alpha/beta hydrolase"/>
    <property type="match status" value="1"/>
</dbReference>
<keyword evidence="8" id="KW-0443">Lipid metabolism</keyword>
<dbReference type="GO" id="GO:0008970">
    <property type="term" value="F:phospholipase A1 activity"/>
    <property type="evidence" value="ECO:0007669"/>
    <property type="project" value="EnsemblPlants"/>
</dbReference>
<reference evidence="10" key="1">
    <citation type="submission" date="2023-03" db="UniProtKB">
        <authorList>
            <consortium name="EnsemblPlants"/>
        </authorList>
    </citation>
    <scope>IDENTIFICATION</scope>
</reference>
<dbReference type="Gramene" id="MELO3C002773.2.1">
    <property type="protein sequence ID" value="MELO3C002773.2.1"/>
    <property type="gene ID" value="MELO3C002773.2"/>
</dbReference>